<dbReference type="AlphaFoldDB" id="A0A8E5HX70"/>
<protein>
    <submittedName>
        <fullName evidence="1">Uncharacterized protein</fullName>
    </submittedName>
</protein>
<name>A0A8E5HX70_USTVR</name>
<accession>A0A8E5HX70</accession>
<evidence type="ECO:0000313" key="1">
    <source>
        <dbReference type="EMBL" id="QUC23171.1"/>
    </source>
</evidence>
<sequence>MAHPRGKSPTFFPLYAFAEEDGERYTCFVRDTGMLATPRQPTPGGYVILAPNSEVLAASAGMIGAAKEAANQDGQPNDVLVHQIHLWDAALP</sequence>
<dbReference type="EMBL" id="CP072758">
    <property type="protein sequence ID" value="QUC23171.1"/>
    <property type="molecule type" value="Genomic_DNA"/>
</dbReference>
<dbReference type="Proteomes" id="UP000027002">
    <property type="component" value="Chromosome 6"/>
</dbReference>
<reference evidence="1" key="1">
    <citation type="submission" date="2020-03" db="EMBL/GenBank/DDBJ databases">
        <title>A mixture of massive structural variations and highly conserved coding sequences in Ustilaginoidea virens genome.</title>
        <authorList>
            <person name="Zhang K."/>
            <person name="Zhao Z."/>
            <person name="Zhang Z."/>
            <person name="Li Y."/>
            <person name="Hsiang T."/>
            <person name="Sun W."/>
        </authorList>
    </citation>
    <scope>NUCLEOTIDE SEQUENCE</scope>
    <source>
        <strain evidence="1">UV-8b</strain>
    </source>
</reference>
<gene>
    <name evidence="1" type="ORF">UV8b_07412</name>
</gene>
<dbReference type="RefSeq" id="XP_043000844.1">
    <property type="nucleotide sequence ID" value="XM_043144909.1"/>
</dbReference>
<keyword evidence="2" id="KW-1185">Reference proteome</keyword>
<organism evidence="1 2">
    <name type="scientific">Ustilaginoidea virens</name>
    <name type="common">Rice false smut fungus</name>
    <name type="synonym">Villosiclava virens</name>
    <dbReference type="NCBI Taxonomy" id="1159556"/>
    <lineage>
        <taxon>Eukaryota</taxon>
        <taxon>Fungi</taxon>
        <taxon>Dikarya</taxon>
        <taxon>Ascomycota</taxon>
        <taxon>Pezizomycotina</taxon>
        <taxon>Sordariomycetes</taxon>
        <taxon>Hypocreomycetidae</taxon>
        <taxon>Hypocreales</taxon>
        <taxon>Clavicipitaceae</taxon>
        <taxon>Ustilaginoidea</taxon>
    </lineage>
</organism>
<proteinExistence type="predicted"/>
<dbReference type="KEGG" id="uvi:66068189"/>
<dbReference type="GeneID" id="66068189"/>
<evidence type="ECO:0000313" key="2">
    <source>
        <dbReference type="Proteomes" id="UP000027002"/>
    </source>
</evidence>